<dbReference type="EMBL" id="DF845605">
    <property type="protein sequence ID" value="GAT49531.1"/>
    <property type="molecule type" value="Genomic_DNA"/>
</dbReference>
<feature type="region of interest" description="Disordered" evidence="1">
    <location>
        <begin position="125"/>
        <end position="156"/>
    </location>
</feature>
<sequence>MRVRRVESLMRAESKKRAPPRRQAPPAVNVIPDAEVTILLPPPILFLGTWPEYDARRTPHAARFVLWHLRVQTGEDAAAAASAGSPAPCSPTRALCAWVRLRNLPPTLPFPALYRAFSRLTTSPGFVHGRQTPSEQTQRPGAPTRRRRRVEDSTTPWAKRITAARCALHGLPTHDNVATVRPSPCCTSLPALPDRRIMHCVGSAARRPRRVSCCRGPSPAVSRDGFTSSSAMSPRYPRHHPRTRRRRHSLPSPQLHRRPDHRQAAGAQDVSVDMVGLRGRRSGSSSRARLSPLSAPAPYPLYPPACLSMRIYYSPVNLASGMMLLEARLVRYERGHVMTLAVYLGGCRMSVDGVGERTAEMTLWLQY</sequence>
<feature type="compositionally biased region" description="Basic residues" evidence="1">
    <location>
        <begin position="236"/>
        <end position="260"/>
    </location>
</feature>
<accession>A0ABQ0LER2</accession>
<keyword evidence="3" id="KW-1185">Reference proteome</keyword>
<evidence type="ECO:0000256" key="1">
    <source>
        <dbReference type="SAM" id="MobiDB-lite"/>
    </source>
</evidence>
<feature type="region of interest" description="Disordered" evidence="1">
    <location>
        <begin position="211"/>
        <end position="269"/>
    </location>
</feature>
<reference evidence="2" key="1">
    <citation type="submission" date="2014-09" db="EMBL/GenBank/DDBJ databases">
        <title>Genome sequence of the luminous mushroom Mycena chlorophos for searching fungal bioluminescence genes.</title>
        <authorList>
            <person name="Tanaka Y."/>
            <person name="Kasuga D."/>
            <person name="Oba Y."/>
            <person name="Hase S."/>
            <person name="Sato K."/>
            <person name="Oba Y."/>
            <person name="Sakakibara Y."/>
        </authorList>
    </citation>
    <scope>NUCLEOTIDE SEQUENCE</scope>
</reference>
<organism evidence="2 3">
    <name type="scientific">Mycena chlorophos</name>
    <name type="common">Agaric fungus</name>
    <name type="synonym">Agaricus chlorophos</name>
    <dbReference type="NCBI Taxonomy" id="658473"/>
    <lineage>
        <taxon>Eukaryota</taxon>
        <taxon>Fungi</taxon>
        <taxon>Dikarya</taxon>
        <taxon>Basidiomycota</taxon>
        <taxon>Agaricomycotina</taxon>
        <taxon>Agaricomycetes</taxon>
        <taxon>Agaricomycetidae</taxon>
        <taxon>Agaricales</taxon>
        <taxon>Marasmiineae</taxon>
        <taxon>Mycenaceae</taxon>
        <taxon>Mycena</taxon>
    </lineage>
</organism>
<name>A0ABQ0LER2_MYCCL</name>
<dbReference type="Proteomes" id="UP000815677">
    <property type="component" value="Unassembled WGS sequence"/>
</dbReference>
<gene>
    <name evidence="2" type="ORF">MCHLO_06840</name>
</gene>
<evidence type="ECO:0000313" key="3">
    <source>
        <dbReference type="Proteomes" id="UP000815677"/>
    </source>
</evidence>
<evidence type="ECO:0000313" key="2">
    <source>
        <dbReference type="EMBL" id="GAT49531.1"/>
    </source>
</evidence>
<feature type="region of interest" description="Disordered" evidence="1">
    <location>
        <begin position="1"/>
        <end position="25"/>
    </location>
</feature>
<protein>
    <submittedName>
        <fullName evidence="2">Uncharacterized protein</fullName>
    </submittedName>
</protein>
<feature type="compositionally biased region" description="Basic and acidic residues" evidence="1">
    <location>
        <begin position="1"/>
        <end position="16"/>
    </location>
</feature>
<proteinExistence type="predicted"/>